<keyword evidence="3" id="KW-0378">Hydrolase</keyword>
<feature type="binding site" evidence="1">
    <location>
        <position position="146"/>
    </location>
    <ligand>
        <name>Mn(2+)</name>
        <dbReference type="ChEBI" id="CHEBI:29035"/>
        <label>2</label>
    </ligand>
</feature>
<dbReference type="Pfam" id="PF01546">
    <property type="entry name" value="Peptidase_M20"/>
    <property type="match status" value="1"/>
</dbReference>
<dbReference type="AlphaFoldDB" id="A0A1V4INP8"/>
<dbReference type="EMBL" id="MZGV01000020">
    <property type="protein sequence ID" value="OPJ61661.1"/>
    <property type="molecule type" value="Genomic_DNA"/>
</dbReference>
<dbReference type="InterPro" id="IPR017439">
    <property type="entry name" value="Amidohydrolase"/>
</dbReference>
<dbReference type="Pfam" id="PF07687">
    <property type="entry name" value="M20_dimer"/>
    <property type="match status" value="1"/>
</dbReference>
<keyword evidence="1" id="KW-0479">Metal-binding</keyword>
<protein>
    <submittedName>
        <fullName evidence="3">Putative hydrolase YxeP</fullName>
        <ecNumber evidence="3">3.-.-.-</ecNumber>
    </submittedName>
</protein>
<comment type="cofactor">
    <cofactor evidence="1">
        <name>Mn(2+)</name>
        <dbReference type="ChEBI" id="CHEBI:29035"/>
    </cofactor>
    <text evidence="1">The Mn(2+) ion enhances activity.</text>
</comment>
<feature type="binding site" evidence="1">
    <location>
        <position position="86"/>
    </location>
    <ligand>
        <name>Mn(2+)</name>
        <dbReference type="ChEBI" id="CHEBI:29035"/>
        <label>2</label>
    </ligand>
</feature>
<evidence type="ECO:0000259" key="2">
    <source>
        <dbReference type="Pfam" id="PF07687"/>
    </source>
</evidence>
<evidence type="ECO:0000256" key="1">
    <source>
        <dbReference type="PIRSR" id="PIRSR005962-1"/>
    </source>
</evidence>
<dbReference type="GO" id="GO:0016787">
    <property type="term" value="F:hydrolase activity"/>
    <property type="evidence" value="ECO:0007669"/>
    <property type="project" value="UniProtKB-KW"/>
</dbReference>
<dbReference type="PANTHER" id="PTHR11014">
    <property type="entry name" value="PEPTIDASE M20 FAMILY MEMBER"/>
    <property type="match status" value="1"/>
</dbReference>
<dbReference type="CDD" id="cd03886">
    <property type="entry name" value="M20_Acy1"/>
    <property type="match status" value="1"/>
</dbReference>
<dbReference type="InterPro" id="IPR036264">
    <property type="entry name" value="Bact_exopeptidase_dim_dom"/>
</dbReference>
<dbReference type="SUPFAM" id="SSF53187">
    <property type="entry name" value="Zn-dependent exopeptidases"/>
    <property type="match status" value="1"/>
</dbReference>
<reference evidence="3 4" key="1">
    <citation type="submission" date="2017-03" db="EMBL/GenBank/DDBJ databases">
        <title>Genome sequence of Clostridium oryzae DSM 28571.</title>
        <authorList>
            <person name="Poehlein A."/>
            <person name="Daniel R."/>
        </authorList>
    </citation>
    <scope>NUCLEOTIDE SEQUENCE [LARGE SCALE GENOMIC DNA]</scope>
    <source>
        <strain evidence="3 4">DSM 28571</strain>
    </source>
</reference>
<accession>A0A1V4INP8</accession>
<comment type="caution">
    <text evidence="3">The sequence shown here is derived from an EMBL/GenBank/DDBJ whole genome shotgun (WGS) entry which is preliminary data.</text>
</comment>
<evidence type="ECO:0000313" key="3">
    <source>
        <dbReference type="EMBL" id="OPJ61661.1"/>
    </source>
</evidence>
<dbReference type="PIRSF" id="PIRSF005962">
    <property type="entry name" value="Pept_M20D_amidohydro"/>
    <property type="match status" value="1"/>
</dbReference>
<sequence length="370" mass="41125">MDLKEVINSRLTEFKDLRKLLHNNAELGFSEYKTQKIIMDYLSTIGIKSNKLAKTGVVGVMNDGCDCNALRVDIDALPINGVFHGCGHDYHMAIALGTASTLKAMHYDKCFKFIFQPAEETTGGALPMIKEGVLNEPKVKNLLGFHVWPDVELGTIEVTDKASMASVDDFKITFKGKGGHAAIPSAFINPIVPGVEFIKDMNDYFHASEGAYKTHILSITTLKCGEAPNVVSDSAVVMGTLRTFDEGIRKNFKNKIISLASSYAEQHHCHINIDYDEQYPPLKNDMKLTKAFKEITANLIGSKNVLDLMPTFAGEDFAFFSEAAPSVHFRLGITHGEKGRFPLHSQYFTADDNCIFYGIYILTNFILKYL</sequence>
<organism evidence="3 4">
    <name type="scientific">Clostridium oryzae</name>
    <dbReference type="NCBI Taxonomy" id="1450648"/>
    <lineage>
        <taxon>Bacteria</taxon>
        <taxon>Bacillati</taxon>
        <taxon>Bacillota</taxon>
        <taxon>Clostridia</taxon>
        <taxon>Eubacteriales</taxon>
        <taxon>Clostridiaceae</taxon>
        <taxon>Clostridium</taxon>
    </lineage>
</organism>
<name>A0A1V4INP8_9CLOT</name>
<dbReference type="Gene3D" id="3.30.70.360">
    <property type="match status" value="1"/>
</dbReference>
<feature type="binding site" evidence="1">
    <location>
        <position position="120"/>
    </location>
    <ligand>
        <name>Mn(2+)</name>
        <dbReference type="ChEBI" id="CHEBI:29035"/>
        <label>2</label>
    </ligand>
</feature>
<dbReference type="SUPFAM" id="SSF55031">
    <property type="entry name" value="Bacterial exopeptidase dimerisation domain"/>
    <property type="match status" value="1"/>
</dbReference>
<feature type="domain" description="Peptidase M20 dimerisation" evidence="2">
    <location>
        <begin position="169"/>
        <end position="266"/>
    </location>
</feature>
<dbReference type="Gene3D" id="3.40.630.10">
    <property type="entry name" value="Zn peptidases"/>
    <property type="match status" value="1"/>
</dbReference>
<keyword evidence="1" id="KW-0464">Manganese</keyword>
<gene>
    <name evidence="3" type="primary">yxeP_2</name>
    <name evidence="3" type="ORF">CLORY_21610</name>
</gene>
<dbReference type="STRING" id="1450648.CLORY_21610"/>
<keyword evidence="4" id="KW-1185">Reference proteome</keyword>
<dbReference type="GO" id="GO:0046872">
    <property type="term" value="F:metal ion binding"/>
    <property type="evidence" value="ECO:0007669"/>
    <property type="project" value="UniProtKB-KW"/>
</dbReference>
<dbReference type="EC" id="3.-.-.-" evidence="3"/>
<dbReference type="InterPro" id="IPR002933">
    <property type="entry name" value="Peptidase_M20"/>
</dbReference>
<dbReference type="RefSeq" id="WP_169911590.1">
    <property type="nucleotide sequence ID" value="NZ_MZGV01000020.1"/>
</dbReference>
<dbReference type="Proteomes" id="UP000190080">
    <property type="component" value="Unassembled WGS sequence"/>
</dbReference>
<dbReference type="PANTHER" id="PTHR11014:SF63">
    <property type="entry name" value="METALLOPEPTIDASE, PUTATIVE (AFU_ORTHOLOGUE AFUA_6G09600)-RELATED"/>
    <property type="match status" value="1"/>
</dbReference>
<dbReference type="NCBIfam" id="TIGR01891">
    <property type="entry name" value="amidohydrolases"/>
    <property type="match status" value="1"/>
</dbReference>
<dbReference type="InterPro" id="IPR011650">
    <property type="entry name" value="Peptidase_M20_dimer"/>
</dbReference>
<feature type="binding site" evidence="1">
    <location>
        <position position="344"/>
    </location>
    <ligand>
        <name>Mn(2+)</name>
        <dbReference type="ChEBI" id="CHEBI:29035"/>
        <label>2</label>
    </ligand>
</feature>
<feature type="binding site" evidence="1">
    <location>
        <position position="88"/>
    </location>
    <ligand>
        <name>Mn(2+)</name>
        <dbReference type="ChEBI" id="CHEBI:29035"/>
        <label>2</label>
    </ligand>
</feature>
<evidence type="ECO:0000313" key="4">
    <source>
        <dbReference type="Proteomes" id="UP000190080"/>
    </source>
</evidence>
<proteinExistence type="predicted"/>